<proteinExistence type="predicted"/>
<dbReference type="EMBL" id="SNRW01006881">
    <property type="protein sequence ID" value="KAA6382262.1"/>
    <property type="molecule type" value="Genomic_DNA"/>
</dbReference>
<dbReference type="Proteomes" id="UP000324800">
    <property type="component" value="Unassembled WGS sequence"/>
</dbReference>
<evidence type="ECO:0000313" key="2">
    <source>
        <dbReference type="Proteomes" id="UP000324800"/>
    </source>
</evidence>
<reference evidence="1 2" key="1">
    <citation type="submission" date="2019-03" db="EMBL/GenBank/DDBJ databases">
        <title>Single cell metagenomics reveals metabolic interactions within the superorganism composed of flagellate Streblomastix strix and complex community of Bacteroidetes bacteria on its surface.</title>
        <authorList>
            <person name="Treitli S.C."/>
            <person name="Kolisko M."/>
            <person name="Husnik F."/>
            <person name="Keeling P."/>
            <person name="Hampl V."/>
        </authorList>
    </citation>
    <scope>NUCLEOTIDE SEQUENCE [LARGE SCALE GENOMIC DNA]</scope>
    <source>
        <strain evidence="1">ST1C</strain>
    </source>
</reference>
<organism evidence="1 2">
    <name type="scientific">Streblomastix strix</name>
    <dbReference type="NCBI Taxonomy" id="222440"/>
    <lineage>
        <taxon>Eukaryota</taxon>
        <taxon>Metamonada</taxon>
        <taxon>Preaxostyla</taxon>
        <taxon>Oxymonadida</taxon>
        <taxon>Streblomastigidae</taxon>
        <taxon>Streblomastix</taxon>
    </lineage>
</organism>
<dbReference type="AlphaFoldDB" id="A0A5J4VI66"/>
<name>A0A5J4VI66_9EUKA</name>
<accession>A0A5J4VI66</accession>
<evidence type="ECO:0000313" key="1">
    <source>
        <dbReference type="EMBL" id="KAA6382262.1"/>
    </source>
</evidence>
<comment type="caution">
    <text evidence="1">The sequence shown here is derived from an EMBL/GenBank/DDBJ whole genome shotgun (WGS) entry which is preliminary data.</text>
</comment>
<protein>
    <submittedName>
        <fullName evidence="1">Uncharacterized protein</fullName>
    </submittedName>
</protein>
<gene>
    <name evidence="1" type="ORF">EZS28_022212</name>
</gene>
<sequence length="194" mass="22140">MHIFHQNIHFTAPPPAEQTGFEGDFDLIPLFSSGDRGLTIPVVAARSASSMSDWDVDGVVFFVDTETEIFDIFVLGYEEDEDEEECNDESLYYLGDRSYVVITGYVLYVCVCGLIEDYDPVPVDALGVFDYYYYDEDDVNTFGVTYVFGVVEVKEDYDDEDEEDPCLLGLGVIEDVDEDDFISGYLERDVYYYQ</sequence>